<keyword evidence="2" id="KW-1185">Reference proteome</keyword>
<evidence type="ECO:0000313" key="1">
    <source>
        <dbReference type="EMBL" id="KAH9754893.1"/>
    </source>
</evidence>
<reference evidence="2" key="1">
    <citation type="journal article" date="2023" name="Hortic. Res.">
        <title>A chromosome-level phased genome enabling allele-level studies in sweet orange: a case study on citrus Huanglongbing tolerance.</title>
        <authorList>
            <person name="Wu B."/>
            <person name="Yu Q."/>
            <person name="Deng Z."/>
            <person name="Duan Y."/>
            <person name="Luo F."/>
            <person name="Gmitter F. Jr."/>
        </authorList>
    </citation>
    <scope>NUCLEOTIDE SEQUENCE [LARGE SCALE GENOMIC DNA]</scope>
    <source>
        <strain evidence="2">cv. Valencia</strain>
    </source>
</reference>
<comment type="caution">
    <text evidence="1">The sequence shown here is derived from an EMBL/GenBank/DDBJ whole genome shotgun (WGS) entry which is preliminary data.</text>
</comment>
<organism evidence="1 2">
    <name type="scientific">Citrus sinensis</name>
    <name type="common">Sweet orange</name>
    <name type="synonym">Citrus aurantium var. sinensis</name>
    <dbReference type="NCBI Taxonomy" id="2711"/>
    <lineage>
        <taxon>Eukaryota</taxon>
        <taxon>Viridiplantae</taxon>
        <taxon>Streptophyta</taxon>
        <taxon>Embryophyta</taxon>
        <taxon>Tracheophyta</taxon>
        <taxon>Spermatophyta</taxon>
        <taxon>Magnoliopsida</taxon>
        <taxon>eudicotyledons</taxon>
        <taxon>Gunneridae</taxon>
        <taxon>Pentapetalae</taxon>
        <taxon>rosids</taxon>
        <taxon>malvids</taxon>
        <taxon>Sapindales</taxon>
        <taxon>Rutaceae</taxon>
        <taxon>Aurantioideae</taxon>
        <taxon>Citrus</taxon>
    </lineage>
</organism>
<name>A0ACB8KKJ8_CITSI</name>
<dbReference type="EMBL" id="CM039174">
    <property type="protein sequence ID" value="KAH9754893.1"/>
    <property type="molecule type" value="Genomic_DNA"/>
</dbReference>
<proteinExistence type="predicted"/>
<sequence length="3148" mass="356622">MVESIVTVVLEVVKCLAPPTQRQLDYLRNYNENIQKLEAETESLKVEIRSIERRVFGAEKQGEKSEEKVEKWLVSANKIIDEVNAKFMGDEETANKRCLKGLCPNLKARYQLSKKAETQVKALVECREEAGRLDRISYLTYPDKIWLKSHKGYEAFGSRLSTLKCIQNALTDVNVSIVGVYGMGGVGKTTLAKEIVRQALADKLFDQIAFSEVSETADIKKIQRDIAEDLGLAWHEETESRTASRLYEQLKNEKKILVVLDNIWKHLDLETVGIPFGDDYRGCKLLLIARDRNVLLDMDSKHNFFIDNLNEEEAWRLFKTMAGDYVENRQLKSTATDVAKGCGGLPIALATTARAMRDKTVHEWKNALRELQTPSVMNFEGLPADTYARIELSFKYLKGEQLKKIFLLCSLMGNPIFTSDLFKYSMGLGILQGVKKMEDARNQLYALAYKLKDSCLLLEGGSSEQFSMHDVVRDVGISIAYRDQHVFLAKNEDVLELPDKEALVNCYAISISGCRIQELPQGLECLQLELLYISPKDSYLQINIPENIFAGMRKLRVVDFTGMQLCCLPSSIDLLVNLQTLCLDQCMLSDIAIIGRLKNLEILSFLNSDIVQLPEELGELTKLRLLDLSNCFQLKAIAPNVLSSLTRLEELYMKNCVIEWDVQRPNGGRSTASLGELLQLPRLTTLEIDVKNDSILPEGFFAKKLERFKISIGDESFKPPVRADEWFGSRPVLISDPSSLRTIKLKLSSKPICSKKMQGIQNVEYLCLDKLQGVKNVLLDMDIEGFLQLKHLHVQNNPDFVCVVDSTEGVRRDVFPLLESLTLYNLINMERVCIDRLKVESFCELKTIQVGKCDELSNIFLLSSISCLPTLERIAVFDCDKIEEVFAIGGEPDVDNNNAVEKIEFAAVKFLHLQNLPKLASFCSEVKRPNTQGSQEELTATTCSTEISLLEEDKLDTSTPLFNEKVVFPNLEDLELIGINVEKIWHNQLPAMFPRFQSLTKLIVGKCHKLKCIFSASMLRSFEHLRHLDICNCMGLLEIISEGADQVPPCFIFPRLTFLRLGELPELRCLYPGMHTSEWPALNSLMVFGCDKIKLFASELSSFHGNIDENQLPIPAQQPLFLIEKILPNLENLLLSGKDFRMILQEDYPQHLFGSLKYIEVVEDDSACFPLGLLEKFRNLEILYLSGTSYTEILSNEGHSEKHVGKFSQVKHLQPYKLTDLKQLWKQGSKLDFIFTNLEILRVYCCQNLIVLLPSSSLSFRNLTDLQVWGCKELMKLVTSSTAKSLVRLRIMKVCGSRAMTQVVTSEKDGAEDEIVFSNLKALTLLDLDSLTSFCSGNHTFKFPSLRDLEVIGCPKMKIFTTGELCTPPRVNVWYGEGDGECRWANDLNVTIQELHAEKDVESKIFFYDICVPCIKSLHAEGLPVLSLLFYFIVSLQLYQEEAWRLFKKMAGDYVENRKFKSTSTVVAKGCGGMPIALTTIARATRDKTVHEWKHALRELQTPSVVNFNGLPADAYSRIEQSFEYLKDEQLKKNFLLCSLMGNPIFTSDLFKYSTGLGIFQGVKKMEDAGNQLYALAYELKDCCLLLESGSTEQFSMHDVVRDVGISIAWRGQHIFLVKNEEVWELADKEALENCYAISIRDCHQCMLGDIAIMGKLKNLEILSINNSDIVQLPEALGQLTKLRLLDLTNCFQLRVIAPNVISCLSCSKELNIRHCFVEWDVQGCAGLDELMHLTRLAMLEIDVRNDNTLPKGFFSRKFEKFKISVGDVSGIPSEVSIEDWLRFSRPSFSIAIHETLRRLKLKLNSTTICSNKLQGIRNVEYLCLDKLQGVKNVLFELDTDGVTYSLQLTNLERICIDPLKVESFNELETIKVEYCVELSNIFLLSATNCLPRAERIAVIDCSNVEEIFAIGGEADVDNNNAMEEIEFDELRSLSLGNLPKLTSFCCGVKPPSASPNRQESNEIRLDASTHLFNKKDIISEEGADQVNPSFVFRRLKLLRLPYLRCLYPGMHTSEWPSLSTLQVCSCDKLKAFASELSSSSRNNDEKNMFHIPVLQPLFLCGKGDFPRHLFGRLRRLEVVRDDVAAGFPVGLLEVLPYLETLDLSCTSYKEIFSNEGCLESHVGSLNWTPFRNLEFLSLNYCRNLLSLLPLSSSVSFGNLTHLVVFSCKKLMNLVPSSVAKSLERLVTVRVSGCSAMTQVVASCDEGDSDIAGANLEEEILFSKLRYMTILDLENLTSFCSGIVDYTFKFPSLEDLIVTGCCNMKIFTSGDLITPKRVDACCERGRHLTRPCTNLTGLMDSVVLELCYDCWWETLEDGRMEYVNGKNRAFFVGKNYLFDQLLARVYDVLQINPNEYSITMKTTLRSSNTLYRVCALPMDIFDDEMVRVVLHMASDVANFGCIPIFVTTSPRVPNEGIEPHVDTETSFRTNMSGPDNEEEVLPRTISLQQYYSPIHDNYDNIDDNGVTLQDVGATIFPITTSLEQRYSPYHNNDFRDNDDFHDETEGDNVCAEPSNNMRGTHFNNDGDDGGADPSNVPSFQHEDECEDNTPVNNRGNRPIPSMVRSRRRIDPLTSLAPTLPSNMVAPSFVSSCDSYDISVGNLFAEKNEFILQLRKVAFRDKFDFKIARSTTTRFEAHCCSESCKWRIRATRYSNEQNVPWVVRRIDNIHTCHNEVLVDGRHQVRSRVVGHIIADKYIQDKRIYTPNDIRADMQQEYGVQLTYQQAYRAREVGLEIVRGNPAESYNLLPKYSHVLTTANEGTVTHLEQDGDGNFLYYFVALGSSINGFMQYIRPVIAVDDTHLKGLYRGSMFVATCLDGNNQLYPLAIGIMDSENNDAWEWFMMKLHGVIGDRPELVIISDQCTAIKRAVLKVFHNATHGVCFYHVKGNIKSQFRMSKALWDQFEPAVINAAKAYGHEEFKRQLEGLWMIHSGAADYLKNNVGTCNWARSQFEGRRYSILTTNIAESVNSFMREPRKFPYRLTTWADEIVTERRTIAERMIVQPVSPHRFQVIGGGLKEGLVDLQKKTCSYRVFQLDQLVCAHAIAACLTHRVDFINLCSDFYTTESLTMAYAQPVEPVGDVADWEVPDEIQEMQVYPPVEAPPPGRRKELRIPSAGEDVNRRTVKCGRCHELGHNRKRCKNLIASTRS</sequence>
<protein>
    <submittedName>
        <fullName evidence="1">Uncharacterized protein</fullName>
    </submittedName>
</protein>
<accession>A0ACB8KKJ8</accession>
<evidence type="ECO:0000313" key="2">
    <source>
        <dbReference type="Proteomes" id="UP000829398"/>
    </source>
</evidence>
<gene>
    <name evidence="1" type="ORF">KPL71_015585</name>
</gene>
<dbReference type="Proteomes" id="UP000829398">
    <property type="component" value="Chromosome 5"/>
</dbReference>